<keyword evidence="4" id="KW-1185">Reference proteome</keyword>
<keyword evidence="3" id="KW-0808">Transferase</keyword>
<dbReference type="Pfam" id="PF13302">
    <property type="entry name" value="Acetyltransf_3"/>
    <property type="match status" value="1"/>
</dbReference>
<organism evidence="3 4">
    <name type="scientific">Streptomonospora litoralis</name>
    <dbReference type="NCBI Taxonomy" id="2498135"/>
    <lineage>
        <taxon>Bacteria</taxon>
        <taxon>Bacillati</taxon>
        <taxon>Actinomycetota</taxon>
        <taxon>Actinomycetes</taxon>
        <taxon>Streptosporangiales</taxon>
        <taxon>Nocardiopsidaceae</taxon>
        <taxon>Streptomonospora</taxon>
    </lineage>
</organism>
<evidence type="ECO:0000259" key="1">
    <source>
        <dbReference type="PROSITE" id="PS51186"/>
    </source>
</evidence>
<dbReference type="InterPro" id="IPR045865">
    <property type="entry name" value="ACT-like_dom_sf"/>
</dbReference>
<dbReference type="RefSeq" id="WP_131099103.1">
    <property type="nucleotide sequence ID" value="NZ_CP036455.1"/>
</dbReference>
<gene>
    <name evidence="3" type="ORF">EKD16_16280</name>
</gene>
<dbReference type="Gene3D" id="3.40.630.30">
    <property type="match status" value="1"/>
</dbReference>
<dbReference type="InterPro" id="IPR002912">
    <property type="entry name" value="ACT_dom"/>
</dbReference>
<feature type="domain" description="ACT" evidence="2">
    <location>
        <begin position="5"/>
        <end position="79"/>
    </location>
</feature>
<dbReference type="AlphaFoldDB" id="A0A4P6Q2Y9"/>
<dbReference type="PROSITE" id="PS51671">
    <property type="entry name" value="ACT"/>
    <property type="match status" value="1"/>
</dbReference>
<reference evidence="3 4" key="1">
    <citation type="submission" date="2019-02" db="EMBL/GenBank/DDBJ databases">
        <authorList>
            <person name="Khodamoradi S."/>
            <person name="Hahnke R.L."/>
            <person name="Kaempfer P."/>
            <person name="Schumann P."/>
            <person name="Rohde M."/>
            <person name="Steinert M."/>
            <person name="Luzhetskyy A."/>
            <person name="Wink J."/>
            <person name="Ruckert C."/>
        </authorList>
    </citation>
    <scope>NUCLEOTIDE SEQUENCE [LARGE SCALE GENOMIC DNA]</scope>
    <source>
        <strain evidence="3 4">M2</strain>
    </source>
</reference>
<dbReference type="InterPro" id="IPR000182">
    <property type="entry name" value="GNAT_dom"/>
</dbReference>
<protein>
    <submittedName>
        <fullName evidence="3">Acetyltransferase Pat</fullName>
        <ecNumber evidence="3">2.3.1.-</ecNumber>
    </submittedName>
</protein>
<evidence type="ECO:0000259" key="2">
    <source>
        <dbReference type="PROSITE" id="PS51671"/>
    </source>
</evidence>
<feature type="domain" description="N-acetyltransferase" evidence="1">
    <location>
        <begin position="190"/>
        <end position="350"/>
    </location>
</feature>
<evidence type="ECO:0000313" key="3">
    <source>
        <dbReference type="EMBL" id="QBI55028.1"/>
    </source>
</evidence>
<dbReference type="EC" id="2.3.1.-" evidence="3"/>
<dbReference type="SUPFAM" id="SSF55021">
    <property type="entry name" value="ACT-like"/>
    <property type="match status" value="1"/>
</dbReference>
<dbReference type="Proteomes" id="UP000292235">
    <property type="component" value="Chromosome"/>
</dbReference>
<proteinExistence type="predicted"/>
<accession>A0A4P6Q2Y9</accession>
<name>A0A4P6Q2Y9_9ACTN</name>
<dbReference type="EMBL" id="CP036455">
    <property type="protein sequence ID" value="QBI55028.1"/>
    <property type="molecule type" value="Genomic_DNA"/>
</dbReference>
<keyword evidence="3" id="KW-0012">Acyltransferase</keyword>
<dbReference type="SUPFAM" id="SSF55729">
    <property type="entry name" value="Acyl-CoA N-acyltransferases (Nat)"/>
    <property type="match status" value="1"/>
</dbReference>
<dbReference type="OrthoDB" id="5516749at2"/>
<dbReference type="InterPro" id="IPR016181">
    <property type="entry name" value="Acyl_CoA_acyltransferase"/>
</dbReference>
<dbReference type="PROSITE" id="PS51186">
    <property type="entry name" value="GNAT"/>
    <property type="match status" value="1"/>
</dbReference>
<dbReference type="KEGG" id="strr:EKD16_16280"/>
<dbReference type="CDD" id="cd04301">
    <property type="entry name" value="NAT_SF"/>
    <property type="match status" value="1"/>
</dbReference>
<evidence type="ECO:0000313" key="4">
    <source>
        <dbReference type="Proteomes" id="UP000292235"/>
    </source>
</evidence>
<sequence length="363" mass="38940">MALWRIRTVVEDRPGRLAGLVDAMASQGGNIVGLSIHADAAGVVDEFIVDVPHEHHTLLREVARRSVTDSVVAVPAQPREVGDDVTKALLLTARLRSEPNRLPEALGELLLADDARWTNLTRPAPEFPEEPETTLVVPVGPLRGVRLRRVDQPFTWTESARADALVRSVLPPTGAAPTDGAVATHRGVDLYVRQAGASDAEAIQRLHARCSPETTRGRYFSSMRRLTPRMLGVFCDPEYGLTLLARPLKGGEPIALAHLMYTLDPGVGEIAFLVEDSWQQRGVGTALTGALTAVAADWGLAEVRAETVAGNRAMTRIMRRKGATVGLPRDGVVQARLPVAGTVPARRTGRLTSLMTEPGAAGA</sequence>
<dbReference type="GO" id="GO:0016747">
    <property type="term" value="F:acyltransferase activity, transferring groups other than amino-acyl groups"/>
    <property type="evidence" value="ECO:0007669"/>
    <property type="project" value="InterPro"/>
</dbReference>